<comment type="similarity">
    <text evidence="8">Belongs to the glycosyltransferase 2 family. CrtQ subfamily.</text>
</comment>
<geneLocation type="plasmid" evidence="12">
    <name>pjcm18538 dna</name>
</geneLocation>
<evidence type="ECO:0000313" key="11">
    <source>
        <dbReference type="EMBL" id="BBY51351.1"/>
    </source>
</evidence>
<dbReference type="PANTHER" id="PTHR43646">
    <property type="entry name" value="GLYCOSYLTRANSFERASE"/>
    <property type="match status" value="1"/>
</dbReference>
<reference evidence="11 12" key="1">
    <citation type="journal article" date="2019" name="Emerg. Microbes Infect.">
        <title>Comprehensive subspecies identification of 175 nontuberculous mycobacteria species based on 7547 genomic profiles.</title>
        <authorList>
            <person name="Matsumoto Y."/>
            <person name="Kinjo T."/>
            <person name="Motooka D."/>
            <person name="Nabeya D."/>
            <person name="Jung N."/>
            <person name="Uechi K."/>
            <person name="Horii T."/>
            <person name="Iida T."/>
            <person name="Fujita J."/>
            <person name="Nakamura S."/>
        </authorList>
    </citation>
    <scope>NUCLEOTIDE SEQUENCE [LARGE SCALE GENOMIC DNA]</scope>
    <source>
        <strain evidence="11 12">JCM 18538</strain>
    </source>
</reference>
<dbReference type="InterPro" id="IPR001173">
    <property type="entry name" value="Glyco_trans_2-like"/>
</dbReference>
<feature type="domain" description="Glycosyltransferase 2-like" evidence="10">
    <location>
        <begin position="11"/>
        <end position="130"/>
    </location>
</feature>
<dbReference type="SUPFAM" id="SSF53448">
    <property type="entry name" value="Nucleotide-diphospho-sugar transferases"/>
    <property type="match status" value="1"/>
</dbReference>
<evidence type="ECO:0000256" key="6">
    <source>
        <dbReference type="ARBA" id="ARBA00037281"/>
    </source>
</evidence>
<keyword evidence="12" id="KW-1185">Reference proteome</keyword>
<evidence type="ECO:0000313" key="12">
    <source>
        <dbReference type="Proteomes" id="UP000467428"/>
    </source>
</evidence>
<proteinExistence type="inferred from homology"/>
<evidence type="ECO:0000256" key="9">
    <source>
        <dbReference type="ARBA" id="ARBA00040345"/>
    </source>
</evidence>
<accession>A0A7I7S4P5</accession>
<dbReference type="AlphaFoldDB" id="A0A7I7S4P5"/>
<dbReference type="EMBL" id="AP022593">
    <property type="protein sequence ID" value="BBY51351.1"/>
    <property type="molecule type" value="Genomic_DNA"/>
</dbReference>
<comment type="function">
    <text evidence="6">Catalyzes the glycosylation of 4,4'-diaponeurosporenoate, i.e. the esterification of glucose at the C1'' position with the carboxyl group of 4,4'-diaponeurosporenic acid, to form glycosyl-4,4'-diaponeurosporenoate. This is a step in the biosynthesis of staphyloxanthin, an orange pigment present in most staphylococci strains.</text>
</comment>
<protein>
    <recommendedName>
        <fullName evidence="9">4,4'-diaponeurosporenoate glycosyltransferase</fullName>
    </recommendedName>
</protein>
<evidence type="ECO:0000256" key="2">
    <source>
        <dbReference type="ARBA" id="ARBA00022475"/>
    </source>
</evidence>
<dbReference type="GO" id="GO:0005886">
    <property type="term" value="C:plasma membrane"/>
    <property type="evidence" value="ECO:0007669"/>
    <property type="project" value="UniProtKB-SubCell"/>
</dbReference>
<evidence type="ECO:0000259" key="10">
    <source>
        <dbReference type="Pfam" id="PF00535"/>
    </source>
</evidence>
<evidence type="ECO:0000256" key="8">
    <source>
        <dbReference type="ARBA" id="ARBA00038120"/>
    </source>
</evidence>
<keyword evidence="2" id="KW-1003">Cell membrane</keyword>
<keyword evidence="5" id="KW-0472">Membrane</keyword>
<comment type="pathway">
    <text evidence="7">Carotenoid biosynthesis; staphyloxanthin biosynthesis; staphyloxanthin from farnesyl diphosphate: step 4/5.</text>
</comment>
<sequence length="282" mass="30843">MNFVAQKRGAVIVPAYDEAMVIERTLSPLSRLAVEGSIELIVVCNGCTDDTAQRARGIRGAVVLETDVGSKTFALNTGDDAATSWPRLYLDADIEITPAAVLAVLDALRLGDVLAARPAFRYGTRGATALVRAYYRARTRMTAERDALWWAGVYALTEAGHRRFGRFPDITGDDKFVDSQFAADEKMVVSTEPSIWVTPTDVRGLLTVLARHNRGNVELAALDPLGAPRTAAATARAVLRTARDPRSAADAVVYLAVALWVRWRAARPSTNWERDDTSRSRR</sequence>
<evidence type="ECO:0000256" key="7">
    <source>
        <dbReference type="ARBA" id="ARBA00037904"/>
    </source>
</evidence>
<dbReference type="InterPro" id="IPR029044">
    <property type="entry name" value="Nucleotide-diphossugar_trans"/>
</dbReference>
<dbReference type="KEGG" id="marz:MARA_48190"/>
<evidence type="ECO:0000256" key="3">
    <source>
        <dbReference type="ARBA" id="ARBA00022676"/>
    </source>
</evidence>
<organism evidence="11 12">
    <name type="scientific">Mycolicibacterium arabiense</name>
    <dbReference type="NCBI Taxonomy" id="1286181"/>
    <lineage>
        <taxon>Bacteria</taxon>
        <taxon>Bacillati</taxon>
        <taxon>Actinomycetota</taxon>
        <taxon>Actinomycetes</taxon>
        <taxon>Mycobacteriales</taxon>
        <taxon>Mycobacteriaceae</taxon>
        <taxon>Mycolicibacterium</taxon>
    </lineage>
</organism>
<evidence type="ECO:0000256" key="4">
    <source>
        <dbReference type="ARBA" id="ARBA00022679"/>
    </source>
</evidence>
<dbReference type="GO" id="GO:0016757">
    <property type="term" value="F:glycosyltransferase activity"/>
    <property type="evidence" value="ECO:0007669"/>
    <property type="project" value="UniProtKB-KW"/>
</dbReference>
<keyword evidence="4" id="KW-0808">Transferase</keyword>
<name>A0A7I7S4P5_9MYCO</name>
<dbReference type="PANTHER" id="PTHR43646:SF2">
    <property type="entry name" value="GLYCOSYLTRANSFERASE 2-LIKE DOMAIN-CONTAINING PROTEIN"/>
    <property type="match status" value="1"/>
</dbReference>
<evidence type="ECO:0000256" key="1">
    <source>
        <dbReference type="ARBA" id="ARBA00004236"/>
    </source>
</evidence>
<keyword evidence="3" id="KW-0328">Glycosyltransferase</keyword>
<dbReference type="Pfam" id="PF00535">
    <property type="entry name" value="Glycos_transf_2"/>
    <property type="match status" value="1"/>
</dbReference>
<dbReference type="Gene3D" id="3.90.550.10">
    <property type="entry name" value="Spore Coat Polysaccharide Biosynthesis Protein SpsA, Chain A"/>
    <property type="match status" value="1"/>
</dbReference>
<dbReference type="CDD" id="cd00761">
    <property type="entry name" value="Glyco_tranf_GTA_type"/>
    <property type="match status" value="1"/>
</dbReference>
<comment type="subcellular location">
    <subcellularLocation>
        <location evidence="1">Cell membrane</location>
    </subcellularLocation>
</comment>
<evidence type="ECO:0000256" key="5">
    <source>
        <dbReference type="ARBA" id="ARBA00023136"/>
    </source>
</evidence>
<gene>
    <name evidence="11" type="ORF">MARA_48190</name>
</gene>
<dbReference type="Proteomes" id="UP000467428">
    <property type="component" value="Chromosome"/>
</dbReference>